<proteinExistence type="predicted"/>
<reference evidence="3" key="1">
    <citation type="journal article" date="2019" name="Int. J. Syst. Evol. Microbiol.">
        <title>The Global Catalogue of Microorganisms (GCM) 10K type strain sequencing project: providing services to taxonomists for standard genome sequencing and annotation.</title>
        <authorList>
            <consortium name="The Broad Institute Genomics Platform"/>
            <consortium name="The Broad Institute Genome Sequencing Center for Infectious Disease"/>
            <person name="Wu L."/>
            <person name="Ma J."/>
        </authorList>
    </citation>
    <scope>NUCLEOTIDE SEQUENCE [LARGE SCALE GENOMIC DNA]</scope>
    <source>
        <strain evidence="3">JCM 17923</strain>
    </source>
</reference>
<evidence type="ECO:0000256" key="1">
    <source>
        <dbReference type="SAM" id="MobiDB-lite"/>
    </source>
</evidence>
<keyword evidence="3" id="KW-1185">Reference proteome</keyword>
<dbReference type="EMBL" id="BAABGZ010000076">
    <property type="protein sequence ID" value="GAA4366741.1"/>
    <property type="molecule type" value="Genomic_DNA"/>
</dbReference>
<feature type="compositionally biased region" description="Basic and acidic residues" evidence="1">
    <location>
        <begin position="7"/>
        <end position="16"/>
    </location>
</feature>
<protein>
    <recommendedName>
        <fullName evidence="4">Transcriptional regulator</fullName>
    </recommendedName>
</protein>
<name>A0ABP8IQD0_9BACT</name>
<evidence type="ECO:0000313" key="2">
    <source>
        <dbReference type="EMBL" id="GAA4366741.1"/>
    </source>
</evidence>
<evidence type="ECO:0008006" key="4">
    <source>
        <dbReference type="Google" id="ProtNLM"/>
    </source>
</evidence>
<dbReference type="Proteomes" id="UP001501153">
    <property type="component" value="Unassembled WGS sequence"/>
</dbReference>
<gene>
    <name evidence="2" type="ORF">GCM10023185_38120</name>
</gene>
<comment type="caution">
    <text evidence="2">The sequence shown here is derived from an EMBL/GenBank/DDBJ whole genome shotgun (WGS) entry which is preliminary data.</text>
</comment>
<sequence>MLMQDASQKELVEKVPARKKKQRRGPDEGNILWKLYTALGSVRVNEFREMLKSHGINPLTFNSQTARTYKVSRMRAGYLQLYRDFFLESGVDLNDIVAAELAEVAQPAPATASQQFDKNEQEG</sequence>
<feature type="region of interest" description="Disordered" evidence="1">
    <location>
        <begin position="1"/>
        <end position="25"/>
    </location>
</feature>
<organism evidence="2 3">
    <name type="scientific">Hymenobacter saemangeumensis</name>
    <dbReference type="NCBI Taxonomy" id="1084522"/>
    <lineage>
        <taxon>Bacteria</taxon>
        <taxon>Pseudomonadati</taxon>
        <taxon>Bacteroidota</taxon>
        <taxon>Cytophagia</taxon>
        <taxon>Cytophagales</taxon>
        <taxon>Hymenobacteraceae</taxon>
        <taxon>Hymenobacter</taxon>
    </lineage>
</organism>
<evidence type="ECO:0000313" key="3">
    <source>
        <dbReference type="Proteomes" id="UP001501153"/>
    </source>
</evidence>
<accession>A0ABP8IQD0</accession>